<feature type="transmembrane region" description="Helical" evidence="6">
    <location>
        <begin position="394"/>
        <end position="413"/>
    </location>
</feature>
<dbReference type="OrthoDB" id="9762947at2"/>
<dbReference type="STRING" id="442899.SAMN05720591_10433"/>
<sequence length="447" mass="48644">MSMESIPLKKNLGTLDLVLLGLGAVIGTGIFVVTGTAAANYAGPGLIFSFILAGFVIFLMGLCYAELASRYPVVGGPYAYMLQIAGRRLAWVAGWFTIWEYLLASASVASGWSGYVNGFLNGMGVGLPLVFQASFNPEQGTFVDLIAVSMTLLVTWLVSFEAKKALRLNNFMFFIKFGIITLFIVVGIFFVEPSNWQPMFPYGFNGVASGAALLFFAFLGFDAISMAAEEVKNPQKSLPLGIFFAIGISALLYILVTLVLTGIVPFGELDVKDPVAFALRYVDQHVLASIISVGAIMTLLTVLIAMLYGLARLLYAMSKGGLLPSYMNHVNKTTGVPTKATWTAGIITSIFTGLVPLQQLAEVTNIVTLIVMMMLAIGIIVIRKREGNPKDGKFYVPFVPTLPIVAVVFSLYLIFQLSLLTWILFFVISVIGFIIYYYNENKARLDS</sequence>
<feature type="transmembrane region" description="Helical" evidence="6">
    <location>
        <begin position="363"/>
        <end position="382"/>
    </location>
</feature>
<dbReference type="RefSeq" id="WP_089799998.1">
    <property type="nucleotide sequence ID" value="NZ_BJYE01000006.1"/>
</dbReference>
<reference evidence="7 8" key="1">
    <citation type="submission" date="2019-07" db="EMBL/GenBank/DDBJ databases">
        <title>Whole genome shotgun sequence of Halolactibacillus alkaliphilus NBRC 103919.</title>
        <authorList>
            <person name="Hosoyama A."/>
            <person name="Uohara A."/>
            <person name="Ohji S."/>
            <person name="Ichikawa N."/>
        </authorList>
    </citation>
    <scope>NUCLEOTIDE SEQUENCE [LARGE SCALE GENOMIC DNA]</scope>
    <source>
        <strain evidence="7 8">NBRC 103919</strain>
    </source>
</reference>
<protein>
    <submittedName>
        <fullName evidence="7">Amino acid permease</fullName>
    </submittedName>
</protein>
<keyword evidence="4 6" id="KW-1133">Transmembrane helix</keyword>
<dbReference type="Pfam" id="PF13520">
    <property type="entry name" value="AA_permease_2"/>
    <property type="match status" value="1"/>
</dbReference>
<feature type="transmembrane region" description="Helical" evidence="6">
    <location>
        <begin position="336"/>
        <end position="357"/>
    </location>
</feature>
<keyword evidence="2" id="KW-0813">Transport</keyword>
<evidence type="ECO:0000256" key="2">
    <source>
        <dbReference type="ARBA" id="ARBA00022448"/>
    </source>
</evidence>
<feature type="transmembrane region" description="Helical" evidence="6">
    <location>
        <begin position="12"/>
        <end position="34"/>
    </location>
</feature>
<feature type="transmembrane region" description="Helical" evidence="6">
    <location>
        <begin position="286"/>
        <end position="315"/>
    </location>
</feature>
<feature type="transmembrane region" description="Helical" evidence="6">
    <location>
        <begin position="419"/>
        <end position="438"/>
    </location>
</feature>
<dbReference type="PANTHER" id="PTHR43243:SF4">
    <property type="entry name" value="CATIONIC AMINO ACID TRANSPORTER 4"/>
    <property type="match status" value="1"/>
</dbReference>
<dbReference type="AlphaFoldDB" id="A0A511WZZ8"/>
<evidence type="ECO:0000256" key="3">
    <source>
        <dbReference type="ARBA" id="ARBA00022692"/>
    </source>
</evidence>
<feature type="transmembrane region" description="Helical" evidence="6">
    <location>
        <begin position="89"/>
        <end position="112"/>
    </location>
</feature>
<dbReference type="Proteomes" id="UP000321400">
    <property type="component" value="Unassembled WGS sequence"/>
</dbReference>
<evidence type="ECO:0000256" key="5">
    <source>
        <dbReference type="ARBA" id="ARBA00023136"/>
    </source>
</evidence>
<dbReference type="GO" id="GO:0016020">
    <property type="term" value="C:membrane"/>
    <property type="evidence" value="ECO:0007669"/>
    <property type="project" value="UniProtKB-SubCell"/>
</dbReference>
<proteinExistence type="predicted"/>
<evidence type="ECO:0000256" key="1">
    <source>
        <dbReference type="ARBA" id="ARBA00004141"/>
    </source>
</evidence>
<feature type="transmembrane region" description="Helical" evidence="6">
    <location>
        <begin position="46"/>
        <end position="68"/>
    </location>
</feature>
<dbReference type="GO" id="GO:0015171">
    <property type="term" value="F:amino acid transmembrane transporter activity"/>
    <property type="evidence" value="ECO:0007669"/>
    <property type="project" value="TreeGrafter"/>
</dbReference>
<organism evidence="7 8">
    <name type="scientific">Halolactibacillus alkaliphilus</name>
    <dbReference type="NCBI Taxonomy" id="442899"/>
    <lineage>
        <taxon>Bacteria</taxon>
        <taxon>Bacillati</taxon>
        <taxon>Bacillota</taxon>
        <taxon>Bacilli</taxon>
        <taxon>Bacillales</taxon>
        <taxon>Bacillaceae</taxon>
        <taxon>Halolactibacillus</taxon>
    </lineage>
</organism>
<keyword evidence="8" id="KW-1185">Reference proteome</keyword>
<feature type="transmembrane region" description="Helical" evidence="6">
    <location>
        <begin position="202"/>
        <end position="221"/>
    </location>
</feature>
<evidence type="ECO:0000313" key="8">
    <source>
        <dbReference type="Proteomes" id="UP000321400"/>
    </source>
</evidence>
<keyword evidence="5 6" id="KW-0472">Membrane</keyword>
<dbReference type="Gene3D" id="1.20.1740.10">
    <property type="entry name" value="Amino acid/polyamine transporter I"/>
    <property type="match status" value="1"/>
</dbReference>
<dbReference type="InterPro" id="IPR002293">
    <property type="entry name" value="AA/rel_permease1"/>
</dbReference>
<accession>A0A511WZZ8</accession>
<feature type="transmembrane region" description="Helical" evidence="6">
    <location>
        <begin position="242"/>
        <end position="266"/>
    </location>
</feature>
<keyword evidence="3 6" id="KW-0812">Transmembrane</keyword>
<dbReference type="PIRSF" id="PIRSF006060">
    <property type="entry name" value="AA_transporter"/>
    <property type="match status" value="1"/>
</dbReference>
<name>A0A511WZZ8_9BACI</name>
<feature type="transmembrane region" description="Helical" evidence="6">
    <location>
        <begin position="171"/>
        <end position="190"/>
    </location>
</feature>
<evidence type="ECO:0000256" key="4">
    <source>
        <dbReference type="ARBA" id="ARBA00022989"/>
    </source>
</evidence>
<gene>
    <name evidence="7" type="ORF">HAL01_07380</name>
</gene>
<dbReference type="PANTHER" id="PTHR43243">
    <property type="entry name" value="INNER MEMBRANE TRANSPORTER YGJI-RELATED"/>
    <property type="match status" value="1"/>
</dbReference>
<feature type="transmembrane region" description="Helical" evidence="6">
    <location>
        <begin position="141"/>
        <end position="159"/>
    </location>
</feature>
<comment type="subcellular location">
    <subcellularLocation>
        <location evidence="1">Membrane</location>
        <topology evidence="1">Multi-pass membrane protein</topology>
    </subcellularLocation>
</comment>
<evidence type="ECO:0000256" key="6">
    <source>
        <dbReference type="SAM" id="Phobius"/>
    </source>
</evidence>
<dbReference type="EMBL" id="BJYE01000006">
    <property type="protein sequence ID" value="GEN56274.1"/>
    <property type="molecule type" value="Genomic_DNA"/>
</dbReference>
<evidence type="ECO:0000313" key="7">
    <source>
        <dbReference type="EMBL" id="GEN56274.1"/>
    </source>
</evidence>
<comment type="caution">
    <text evidence="7">The sequence shown here is derived from an EMBL/GenBank/DDBJ whole genome shotgun (WGS) entry which is preliminary data.</text>
</comment>